<accession>A0A1T3P498</accession>
<evidence type="ECO:0000256" key="10">
    <source>
        <dbReference type="ARBA" id="ARBA00038489"/>
    </source>
</evidence>
<dbReference type="InterPro" id="IPR050924">
    <property type="entry name" value="Peroxiredoxin_BCP/PrxQ"/>
</dbReference>
<dbReference type="PANTHER" id="PTHR42801:SF4">
    <property type="entry name" value="AHPC_TSA FAMILY PROTEIN"/>
    <property type="match status" value="1"/>
</dbReference>
<keyword evidence="7" id="KW-1015">Disulfide bond</keyword>
<protein>
    <recommendedName>
        <fullName evidence="3">thioredoxin-dependent peroxiredoxin</fullName>
        <ecNumber evidence="3">1.11.1.24</ecNumber>
    </recommendedName>
    <alternativeName>
        <fullName evidence="11">Bacterioferritin comigratory protein</fullName>
    </alternativeName>
    <alternativeName>
        <fullName evidence="9">Thioredoxin peroxidase</fullName>
    </alternativeName>
</protein>
<comment type="similarity">
    <text evidence="10">Belongs to the peroxiredoxin family. BCP/PrxQ subfamily.</text>
</comment>
<evidence type="ECO:0000256" key="6">
    <source>
        <dbReference type="ARBA" id="ARBA00023002"/>
    </source>
</evidence>
<dbReference type="Proteomes" id="UP000190037">
    <property type="component" value="Unassembled WGS sequence"/>
</dbReference>
<dbReference type="EC" id="1.11.1.24" evidence="3"/>
<keyword evidence="5" id="KW-0049">Antioxidant</keyword>
<dbReference type="PANTHER" id="PTHR42801">
    <property type="entry name" value="THIOREDOXIN-DEPENDENT PEROXIDE REDUCTASE"/>
    <property type="match status" value="1"/>
</dbReference>
<comment type="function">
    <text evidence="1">Thiol-specific peroxidase that catalyzes the reduction of hydrogen peroxide and organic hydroperoxides to water and alcohols, respectively. Plays a role in cell protection against oxidative stress by detoxifying peroxides and as sensor of hydrogen peroxide-mediated signaling events.</text>
</comment>
<dbReference type="InterPro" id="IPR013766">
    <property type="entry name" value="Thioredoxin_domain"/>
</dbReference>
<evidence type="ECO:0000256" key="3">
    <source>
        <dbReference type="ARBA" id="ARBA00013017"/>
    </source>
</evidence>
<dbReference type="PIRSF" id="PIRSF000239">
    <property type="entry name" value="AHPC"/>
    <property type="match status" value="1"/>
</dbReference>
<dbReference type="CDD" id="cd03017">
    <property type="entry name" value="PRX_BCP"/>
    <property type="match status" value="1"/>
</dbReference>
<evidence type="ECO:0000256" key="2">
    <source>
        <dbReference type="ARBA" id="ARBA00011245"/>
    </source>
</evidence>
<dbReference type="GO" id="GO:0045454">
    <property type="term" value="P:cell redox homeostasis"/>
    <property type="evidence" value="ECO:0007669"/>
    <property type="project" value="TreeGrafter"/>
</dbReference>
<evidence type="ECO:0000256" key="7">
    <source>
        <dbReference type="ARBA" id="ARBA00023157"/>
    </source>
</evidence>
<dbReference type="InterPro" id="IPR036249">
    <property type="entry name" value="Thioredoxin-like_sf"/>
</dbReference>
<reference evidence="15 16" key="1">
    <citation type="submission" date="2017-03" db="EMBL/GenBank/DDBJ databases">
        <title>Draft genome sequence of Streptomyces scabrisporus NF3, endophyte isolated from Amphipterygium adstringens.</title>
        <authorList>
            <person name="Vazquez M."/>
            <person name="Ceapa C.D."/>
            <person name="Rodriguez Luna D."/>
            <person name="Sanchez Esquivel S."/>
        </authorList>
    </citation>
    <scope>NUCLEOTIDE SEQUENCE [LARGE SCALE GENOMIC DNA]</scope>
    <source>
        <strain evidence="15 16">NF3</strain>
    </source>
</reference>
<dbReference type="RefSeq" id="WP_078978213.1">
    <property type="nucleotide sequence ID" value="NZ_MWQN01000001.1"/>
</dbReference>
<proteinExistence type="inferred from homology"/>
<keyword evidence="6" id="KW-0560">Oxidoreductase</keyword>
<evidence type="ECO:0000256" key="5">
    <source>
        <dbReference type="ARBA" id="ARBA00022862"/>
    </source>
</evidence>
<evidence type="ECO:0000313" key="15">
    <source>
        <dbReference type="EMBL" id="OPC83917.1"/>
    </source>
</evidence>
<dbReference type="Gene3D" id="3.40.30.10">
    <property type="entry name" value="Glutaredoxin"/>
    <property type="match status" value="1"/>
</dbReference>
<comment type="subunit">
    <text evidence="2">Monomer.</text>
</comment>
<evidence type="ECO:0000256" key="8">
    <source>
        <dbReference type="ARBA" id="ARBA00023284"/>
    </source>
</evidence>
<dbReference type="InterPro" id="IPR024706">
    <property type="entry name" value="Peroxiredoxin_AhpC-typ"/>
</dbReference>
<organism evidence="15 16">
    <name type="scientific">Embleya scabrispora</name>
    <dbReference type="NCBI Taxonomy" id="159449"/>
    <lineage>
        <taxon>Bacteria</taxon>
        <taxon>Bacillati</taxon>
        <taxon>Actinomycetota</taxon>
        <taxon>Actinomycetes</taxon>
        <taxon>Kitasatosporales</taxon>
        <taxon>Streptomycetaceae</taxon>
        <taxon>Embleya</taxon>
    </lineage>
</organism>
<evidence type="ECO:0000259" key="14">
    <source>
        <dbReference type="PROSITE" id="PS51352"/>
    </source>
</evidence>
<keyword evidence="8" id="KW-0676">Redox-active center</keyword>
<dbReference type="GO" id="GO:0005737">
    <property type="term" value="C:cytoplasm"/>
    <property type="evidence" value="ECO:0007669"/>
    <property type="project" value="TreeGrafter"/>
</dbReference>
<dbReference type="Pfam" id="PF00578">
    <property type="entry name" value="AhpC-TSA"/>
    <property type="match status" value="1"/>
</dbReference>
<dbReference type="GO" id="GO:0034599">
    <property type="term" value="P:cellular response to oxidative stress"/>
    <property type="evidence" value="ECO:0007669"/>
    <property type="project" value="TreeGrafter"/>
</dbReference>
<sequence length="160" mass="17341">MSKTPDIGAPAPDFTLDAVRLSEGTAIREPLTLSAQRGRPVVLAFYPGDDTAVCTKQLCSYSSGFEQFTDLDAVVWGISPQGLDSHERFARKHGLRMPLLADTEHRAVDSYGIGMGGKALRRAVFIVDAEGVLRWKHVALVGLTYRGVDTLTAQLRLLGA</sequence>
<evidence type="ECO:0000256" key="11">
    <source>
        <dbReference type="ARBA" id="ARBA00041373"/>
    </source>
</evidence>
<dbReference type="InterPro" id="IPR000866">
    <property type="entry name" value="AhpC/TSA"/>
</dbReference>
<feature type="domain" description="Thioredoxin" evidence="14">
    <location>
        <begin position="5"/>
        <end position="160"/>
    </location>
</feature>
<evidence type="ECO:0000313" key="16">
    <source>
        <dbReference type="Proteomes" id="UP000190037"/>
    </source>
</evidence>
<evidence type="ECO:0000256" key="9">
    <source>
        <dbReference type="ARBA" id="ARBA00032824"/>
    </source>
</evidence>
<keyword evidence="16" id="KW-1185">Reference proteome</keyword>
<feature type="active site" description="Cysteine sulfenic acid (-SOH) intermediate; for peroxidase activity" evidence="13">
    <location>
        <position position="54"/>
    </location>
</feature>
<evidence type="ECO:0000256" key="1">
    <source>
        <dbReference type="ARBA" id="ARBA00003330"/>
    </source>
</evidence>
<gene>
    <name evidence="15" type="ORF">B4N89_25940</name>
</gene>
<name>A0A1T3P498_9ACTN</name>
<dbReference type="STRING" id="159449.B4N89_25940"/>
<evidence type="ECO:0000256" key="13">
    <source>
        <dbReference type="PIRSR" id="PIRSR000239-1"/>
    </source>
</evidence>
<evidence type="ECO:0000256" key="4">
    <source>
        <dbReference type="ARBA" id="ARBA00022559"/>
    </source>
</evidence>
<dbReference type="EMBL" id="MWQN01000001">
    <property type="protein sequence ID" value="OPC83917.1"/>
    <property type="molecule type" value="Genomic_DNA"/>
</dbReference>
<dbReference type="OrthoDB" id="9812811at2"/>
<dbReference type="AlphaFoldDB" id="A0A1T3P498"/>
<comment type="catalytic activity">
    <reaction evidence="12">
        <text>a hydroperoxide + [thioredoxin]-dithiol = an alcohol + [thioredoxin]-disulfide + H2O</text>
        <dbReference type="Rhea" id="RHEA:62620"/>
        <dbReference type="Rhea" id="RHEA-COMP:10698"/>
        <dbReference type="Rhea" id="RHEA-COMP:10700"/>
        <dbReference type="ChEBI" id="CHEBI:15377"/>
        <dbReference type="ChEBI" id="CHEBI:29950"/>
        <dbReference type="ChEBI" id="CHEBI:30879"/>
        <dbReference type="ChEBI" id="CHEBI:35924"/>
        <dbReference type="ChEBI" id="CHEBI:50058"/>
        <dbReference type="EC" id="1.11.1.24"/>
    </reaction>
</comment>
<dbReference type="PROSITE" id="PS51352">
    <property type="entry name" value="THIOREDOXIN_2"/>
    <property type="match status" value="1"/>
</dbReference>
<keyword evidence="4" id="KW-0575">Peroxidase</keyword>
<comment type="caution">
    <text evidence="15">The sequence shown here is derived from an EMBL/GenBank/DDBJ whole genome shotgun (WGS) entry which is preliminary data.</text>
</comment>
<dbReference type="GO" id="GO:0008379">
    <property type="term" value="F:thioredoxin peroxidase activity"/>
    <property type="evidence" value="ECO:0007669"/>
    <property type="project" value="TreeGrafter"/>
</dbReference>
<evidence type="ECO:0000256" key="12">
    <source>
        <dbReference type="ARBA" id="ARBA00049091"/>
    </source>
</evidence>
<dbReference type="SUPFAM" id="SSF52833">
    <property type="entry name" value="Thioredoxin-like"/>
    <property type="match status" value="1"/>
</dbReference>